<dbReference type="SUPFAM" id="SSF48264">
    <property type="entry name" value="Cytochrome P450"/>
    <property type="match status" value="1"/>
</dbReference>
<evidence type="ECO:0000256" key="13">
    <source>
        <dbReference type="RuleBase" id="RU000461"/>
    </source>
</evidence>
<evidence type="ECO:0000256" key="1">
    <source>
        <dbReference type="ARBA" id="ARBA00001971"/>
    </source>
</evidence>
<protein>
    <submittedName>
        <fullName evidence="15">Uncharacterized protein</fullName>
    </submittedName>
</protein>
<evidence type="ECO:0000256" key="7">
    <source>
        <dbReference type="ARBA" id="ARBA00022989"/>
    </source>
</evidence>
<comment type="subcellular location">
    <subcellularLocation>
        <location evidence="2">Membrane</location>
        <topology evidence="2">Single-pass membrane protein</topology>
    </subcellularLocation>
</comment>
<dbReference type="GO" id="GO:0016705">
    <property type="term" value="F:oxidoreductase activity, acting on paired donors, with incorporation or reduction of molecular oxygen"/>
    <property type="evidence" value="ECO:0007669"/>
    <property type="project" value="InterPro"/>
</dbReference>
<keyword evidence="11 14" id="KW-0472">Membrane</keyword>
<keyword evidence="8 13" id="KW-0560">Oxidoreductase</keyword>
<dbReference type="Proteomes" id="UP000295252">
    <property type="component" value="Chromosome V"/>
</dbReference>
<evidence type="ECO:0000256" key="14">
    <source>
        <dbReference type="SAM" id="Phobius"/>
    </source>
</evidence>
<dbReference type="PhylomeDB" id="A0A068UTB3"/>
<dbReference type="OMA" id="QCEINGY"/>
<keyword evidence="7 14" id="KW-1133">Transmembrane helix</keyword>
<dbReference type="FunFam" id="1.10.630.10:FF:000008">
    <property type="entry name" value="Cytochrome P450 71D8"/>
    <property type="match status" value="1"/>
</dbReference>
<dbReference type="InterPro" id="IPR036396">
    <property type="entry name" value="Cyt_P450_sf"/>
</dbReference>
<dbReference type="InterPro" id="IPR017972">
    <property type="entry name" value="Cyt_P450_CS"/>
</dbReference>
<dbReference type="GO" id="GO:0005506">
    <property type="term" value="F:iron ion binding"/>
    <property type="evidence" value="ECO:0007669"/>
    <property type="project" value="InterPro"/>
</dbReference>
<comment type="cofactor">
    <cofactor evidence="1 12">
        <name>heme</name>
        <dbReference type="ChEBI" id="CHEBI:30413"/>
    </cofactor>
</comment>
<dbReference type="PROSITE" id="PS00086">
    <property type="entry name" value="CYTOCHROME_P450"/>
    <property type="match status" value="1"/>
</dbReference>
<dbReference type="Gene3D" id="1.10.630.10">
    <property type="entry name" value="Cytochrome P450"/>
    <property type="match status" value="1"/>
</dbReference>
<keyword evidence="5 14" id="KW-0812">Transmembrane</keyword>
<dbReference type="Gramene" id="CDP10868">
    <property type="protein sequence ID" value="CDP10868"/>
    <property type="gene ID" value="GSCOC_T00031801001"/>
</dbReference>
<evidence type="ECO:0000256" key="12">
    <source>
        <dbReference type="PIRSR" id="PIRSR602401-1"/>
    </source>
</evidence>
<sequence length="510" mass="58693">MELIFFLSLFLIFYIILIKMLSKPIRKNSRLKLPPGPKPLPIIGNIHKLFGSQLHLMLRDLAGRYGPLMHLKLGEISTIIVTSPEMAKEIYKTNDMLFASRPNHHVAFKIISYDFTDLAFAPYGNHWRQLRKICTVELLSRNRVQAFKSIREEEVFNLVKSIHSQKGSIINISKSLFSLGYGITGCIAFGKKDRNTEKYIQLIEEIIKLTSGFSLADMYPSVKLLQVLSITRYKTEIAHKQVDEILENILKDHKEKLLKEANQASTEETKENIVDVLLKIQKRGDFDPELTDTIIKAVIFDIFSAGSETWSTTMEWAISEIIKNPVVMKRAQDEVRNVFDEKGNVDESSLHELKYLGAIIKETLRLHPSAPLLLPRECSEQCEINGYQIPAKSRVLVNAWAMGRDPMYWIDAEKFNPDRFLDSELDYKGNNYEYIPFGSGRRICPGISYAQANIELLLAQLLFHFDWKLPGELKQDQLDMTENFGVSMRRKNDLHLILDPYHCSGFNKNY</sequence>
<feature type="transmembrane region" description="Helical" evidence="14">
    <location>
        <begin position="6"/>
        <end position="22"/>
    </location>
</feature>
<dbReference type="InterPro" id="IPR001128">
    <property type="entry name" value="Cyt_P450"/>
</dbReference>
<evidence type="ECO:0000256" key="8">
    <source>
        <dbReference type="ARBA" id="ARBA00023002"/>
    </source>
</evidence>
<evidence type="ECO:0000256" key="5">
    <source>
        <dbReference type="ARBA" id="ARBA00022692"/>
    </source>
</evidence>
<proteinExistence type="inferred from homology"/>
<dbReference type="PRINTS" id="PR00463">
    <property type="entry name" value="EP450I"/>
</dbReference>
<dbReference type="GO" id="GO:0020037">
    <property type="term" value="F:heme binding"/>
    <property type="evidence" value="ECO:0007669"/>
    <property type="project" value="InterPro"/>
</dbReference>
<evidence type="ECO:0000256" key="6">
    <source>
        <dbReference type="ARBA" id="ARBA00022723"/>
    </source>
</evidence>
<evidence type="ECO:0000256" key="9">
    <source>
        <dbReference type="ARBA" id="ARBA00023004"/>
    </source>
</evidence>
<dbReference type="GO" id="GO:0004497">
    <property type="term" value="F:monooxygenase activity"/>
    <property type="evidence" value="ECO:0007669"/>
    <property type="project" value="UniProtKB-KW"/>
</dbReference>
<dbReference type="GO" id="GO:0016020">
    <property type="term" value="C:membrane"/>
    <property type="evidence" value="ECO:0007669"/>
    <property type="project" value="UniProtKB-SubCell"/>
</dbReference>
<evidence type="ECO:0000256" key="11">
    <source>
        <dbReference type="ARBA" id="ARBA00023136"/>
    </source>
</evidence>
<dbReference type="STRING" id="49390.A0A068UTB3"/>
<evidence type="ECO:0000313" key="15">
    <source>
        <dbReference type="EMBL" id="CDP10868.1"/>
    </source>
</evidence>
<keyword evidence="6 12" id="KW-0479">Metal-binding</keyword>
<evidence type="ECO:0000256" key="2">
    <source>
        <dbReference type="ARBA" id="ARBA00004167"/>
    </source>
</evidence>
<organism evidence="15 16">
    <name type="scientific">Coffea canephora</name>
    <name type="common">Robusta coffee</name>
    <dbReference type="NCBI Taxonomy" id="49390"/>
    <lineage>
        <taxon>Eukaryota</taxon>
        <taxon>Viridiplantae</taxon>
        <taxon>Streptophyta</taxon>
        <taxon>Embryophyta</taxon>
        <taxon>Tracheophyta</taxon>
        <taxon>Spermatophyta</taxon>
        <taxon>Magnoliopsida</taxon>
        <taxon>eudicotyledons</taxon>
        <taxon>Gunneridae</taxon>
        <taxon>Pentapetalae</taxon>
        <taxon>asterids</taxon>
        <taxon>lamiids</taxon>
        <taxon>Gentianales</taxon>
        <taxon>Rubiaceae</taxon>
        <taxon>Ixoroideae</taxon>
        <taxon>Gardenieae complex</taxon>
        <taxon>Bertiereae - Coffeeae clade</taxon>
        <taxon>Coffeeae</taxon>
        <taxon>Coffea</taxon>
    </lineage>
</organism>
<keyword evidence="16" id="KW-1185">Reference proteome</keyword>
<reference evidence="16" key="1">
    <citation type="journal article" date="2014" name="Science">
        <title>The coffee genome provides insight into the convergent evolution of caffeine biosynthesis.</title>
        <authorList>
            <person name="Denoeud F."/>
            <person name="Carretero-Paulet L."/>
            <person name="Dereeper A."/>
            <person name="Droc G."/>
            <person name="Guyot R."/>
            <person name="Pietrella M."/>
            <person name="Zheng C."/>
            <person name="Alberti A."/>
            <person name="Anthony F."/>
            <person name="Aprea G."/>
            <person name="Aury J.M."/>
            <person name="Bento P."/>
            <person name="Bernard M."/>
            <person name="Bocs S."/>
            <person name="Campa C."/>
            <person name="Cenci A."/>
            <person name="Combes M.C."/>
            <person name="Crouzillat D."/>
            <person name="Da Silva C."/>
            <person name="Daddiego L."/>
            <person name="De Bellis F."/>
            <person name="Dussert S."/>
            <person name="Garsmeur O."/>
            <person name="Gayraud T."/>
            <person name="Guignon V."/>
            <person name="Jahn K."/>
            <person name="Jamilloux V."/>
            <person name="Joet T."/>
            <person name="Labadie K."/>
            <person name="Lan T."/>
            <person name="Leclercq J."/>
            <person name="Lepelley M."/>
            <person name="Leroy T."/>
            <person name="Li L.T."/>
            <person name="Librado P."/>
            <person name="Lopez L."/>
            <person name="Munoz A."/>
            <person name="Noel B."/>
            <person name="Pallavicini A."/>
            <person name="Perrotta G."/>
            <person name="Poncet V."/>
            <person name="Pot D."/>
            <person name="Priyono X."/>
            <person name="Rigoreau M."/>
            <person name="Rouard M."/>
            <person name="Rozas J."/>
            <person name="Tranchant-Dubreuil C."/>
            <person name="VanBuren R."/>
            <person name="Zhang Q."/>
            <person name="Andrade A.C."/>
            <person name="Argout X."/>
            <person name="Bertrand B."/>
            <person name="de Kochko A."/>
            <person name="Graziosi G."/>
            <person name="Henry R.J."/>
            <person name="Jayarama X."/>
            <person name="Ming R."/>
            <person name="Nagai C."/>
            <person name="Rounsley S."/>
            <person name="Sankoff D."/>
            <person name="Giuliano G."/>
            <person name="Albert V.A."/>
            <person name="Wincker P."/>
            <person name="Lashermes P."/>
        </authorList>
    </citation>
    <scope>NUCLEOTIDE SEQUENCE [LARGE SCALE GENOMIC DNA]</scope>
    <source>
        <strain evidence="16">cv. DH200-94</strain>
    </source>
</reference>
<accession>A0A068UTB3</accession>
<dbReference type="InterPro" id="IPR052306">
    <property type="entry name" value="CYP450_71D"/>
</dbReference>
<dbReference type="PANTHER" id="PTHR47953:SF19">
    <property type="entry name" value="OS06G0641600 PROTEIN"/>
    <property type="match status" value="1"/>
</dbReference>
<dbReference type="CDD" id="cd11072">
    <property type="entry name" value="CYP71-like"/>
    <property type="match status" value="1"/>
</dbReference>
<gene>
    <name evidence="15" type="ORF">GSCOC_T00031801001</name>
</gene>
<dbReference type="Pfam" id="PF00067">
    <property type="entry name" value="p450"/>
    <property type="match status" value="1"/>
</dbReference>
<evidence type="ECO:0000256" key="10">
    <source>
        <dbReference type="ARBA" id="ARBA00023033"/>
    </source>
</evidence>
<keyword evidence="9 12" id="KW-0408">Iron</keyword>
<evidence type="ECO:0000256" key="4">
    <source>
        <dbReference type="ARBA" id="ARBA00022617"/>
    </source>
</evidence>
<dbReference type="InterPro" id="IPR002401">
    <property type="entry name" value="Cyt_P450_E_grp-I"/>
</dbReference>
<dbReference type="AlphaFoldDB" id="A0A068UTB3"/>
<evidence type="ECO:0000313" key="16">
    <source>
        <dbReference type="Proteomes" id="UP000295252"/>
    </source>
</evidence>
<keyword evidence="10 13" id="KW-0503">Monooxygenase</keyword>
<dbReference type="PRINTS" id="PR00385">
    <property type="entry name" value="P450"/>
</dbReference>
<dbReference type="PANTHER" id="PTHR47953">
    <property type="entry name" value="OS08G0105600 PROTEIN"/>
    <property type="match status" value="1"/>
</dbReference>
<dbReference type="OrthoDB" id="2789670at2759"/>
<dbReference type="InParanoid" id="A0A068UTB3"/>
<name>A0A068UTB3_COFCA</name>
<dbReference type="EMBL" id="HG739132">
    <property type="protein sequence ID" value="CDP10868.1"/>
    <property type="molecule type" value="Genomic_DNA"/>
</dbReference>
<comment type="similarity">
    <text evidence="3 13">Belongs to the cytochrome P450 family.</text>
</comment>
<evidence type="ECO:0000256" key="3">
    <source>
        <dbReference type="ARBA" id="ARBA00010617"/>
    </source>
</evidence>
<feature type="binding site" description="axial binding residue" evidence="12">
    <location>
        <position position="444"/>
    </location>
    <ligand>
        <name>heme</name>
        <dbReference type="ChEBI" id="CHEBI:30413"/>
    </ligand>
    <ligandPart>
        <name>Fe</name>
        <dbReference type="ChEBI" id="CHEBI:18248"/>
    </ligandPart>
</feature>
<keyword evidence="4 12" id="KW-0349">Heme</keyword>